<feature type="compositionally biased region" description="Acidic residues" evidence="1">
    <location>
        <begin position="128"/>
        <end position="137"/>
    </location>
</feature>
<reference evidence="2 3" key="1">
    <citation type="submission" date="2018-03" db="EMBL/GenBank/DDBJ databases">
        <title>Comparative analysis of microorganisms from saline springs in Andes Mountain Range, Colombia.</title>
        <authorList>
            <person name="Rubin E."/>
        </authorList>
    </citation>
    <scope>NUCLEOTIDE SEQUENCE [LARGE SCALE GENOMIC DNA]</scope>
    <source>
        <strain evidence="2 3">CG 35</strain>
    </source>
</reference>
<keyword evidence="3" id="KW-1185">Reference proteome</keyword>
<comment type="caution">
    <text evidence="2">The sequence shown here is derived from an EMBL/GenBank/DDBJ whole genome shotgun (WGS) entry which is preliminary data.</text>
</comment>
<evidence type="ECO:0000313" key="2">
    <source>
        <dbReference type="EMBL" id="PRZ18046.1"/>
    </source>
</evidence>
<proteinExistence type="predicted"/>
<feature type="compositionally biased region" description="Basic and acidic residues" evidence="1">
    <location>
        <begin position="188"/>
        <end position="205"/>
    </location>
</feature>
<dbReference type="AlphaFoldDB" id="A0A2T0YR73"/>
<feature type="region of interest" description="Disordered" evidence="1">
    <location>
        <begin position="94"/>
        <end position="205"/>
    </location>
</feature>
<gene>
    <name evidence="2" type="ORF">BCL67_10329</name>
</gene>
<accession>A0A2T0YR73</accession>
<evidence type="ECO:0000313" key="3">
    <source>
        <dbReference type="Proteomes" id="UP000238217"/>
    </source>
</evidence>
<sequence>MLAVGVMLFLGIRMLMQRQAQKLNDGIKVAVTPENARKAALALSDEQHRELYRAIGAEDGRRALAIFKQSTGAPIKDCIIAVQALHAYPQQAPSELRAEDELGGSDDDGAVASPIDTDDRPGSRDEVLDGELVEDVIDGVRDDAGSADRHDSDRDAPDRDPSKPLGEADPQTGEIIGENSEQIPDIPGGDKPRRDPDAPHDVDARAARLMAESGFNPDDELTIPEDWDTEEEEMAGFHLEVQRGEEKITLSHDDLEPWVHDQLYALLRDDRVDQAAELLSAHSPLTKEEARKFLVVFKNQT</sequence>
<feature type="compositionally biased region" description="Basic and acidic residues" evidence="1">
    <location>
        <begin position="138"/>
        <end position="162"/>
    </location>
</feature>
<protein>
    <submittedName>
        <fullName evidence="2">Uncharacterized protein</fullName>
    </submittedName>
</protein>
<dbReference type="Proteomes" id="UP000238217">
    <property type="component" value="Unassembled WGS sequence"/>
</dbReference>
<evidence type="ECO:0000256" key="1">
    <source>
        <dbReference type="SAM" id="MobiDB-lite"/>
    </source>
</evidence>
<dbReference type="EMBL" id="PVTY01000003">
    <property type="protein sequence ID" value="PRZ18046.1"/>
    <property type="molecule type" value="Genomic_DNA"/>
</dbReference>
<name>A0A2T0YR73_9MICC</name>
<organism evidence="2 3">
    <name type="scientific">Nesterenkonia sandarakina</name>
    <dbReference type="NCBI Taxonomy" id="272918"/>
    <lineage>
        <taxon>Bacteria</taxon>
        <taxon>Bacillati</taxon>
        <taxon>Actinomycetota</taxon>
        <taxon>Actinomycetes</taxon>
        <taxon>Micrococcales</taxon>
        <taxon>Micrococcaceae</taxon>
        <taxon>Nesterenkonia</taxon>
    </lineage>
</organism>
<feature type="compositionally biased region" description="Basic and acidic residues" evidence="1">
    <location>
        <begin position="117"/>
        <end position="127"/>
    </location>
</feature>